<accession>A0ABR0RXB6</accession>
<evidence type="ECO:0000313" key="1">
    <source>
        <dbReference type="EMBL" id="KAK5945246.1"/>
    </source>
</evidence>
<dbReference type="SUPFAM" id="SSF81383">
    <property type="entry name" value="F-box domain"/>
    <property type="match status" value="1"/>
</dbReference>
<keyword evidence="2" id="KW-1185">Reference proteome</keyword>
<evidence type="ECO:0000313" key="2">
    <source>
        <dbReference type="Proteomes" id="UP001334248"/>
    </source>
</evidence>
<evidence type="ECO:0008006" key="3">
    <source>
        <dbReference type="Google" id="ProtNLM"/>
    </source>
</evidence>
<protein>
    <recommendedName>
        <fullName evidence="3">F-box domain-containing protein</fullName>
    </recommendedName>
</protein>
<gene>
    <name evidence="1" type="ORF">PMZ80_002450</name>
</gene>
<proteinExistence type="predicted"/>
<dbReference type="Proteomes" id="UP001334248">
    <property type="component" value="Unassembled WGS sequence"/>
</dbReference>
<organism evidence="1 2">
    <name type="scientific">Knufia obscura</name>
    <dbReference type="NCBI Taxonomy" id="1635080"/>
    <lineage>
        <taxon>Eukaryota</taxon>
        <taxon>Fungi</taxon>
        <taxon>Dikarya</taxon>
        <taxon>Ascomycota</taxon>
        <taxon>Pezizomycotina</taxon>
        <taxon>Eurotiomycetes</taxon>
        <taxon>Chaetothyriomycetidae</taxon>
        <taxon>Chaetothyriales</taxon>
        <taxon>Trichomeriaceae</taxon>
        <taxon>Knufia</taxon>
    </lineage>
</organism>
<dbReference type="RefSeq" id="XP_064733336.1">
    <property type="nucleotide sequence ID" value="XM_064870883.1"/>
</dbReference>
<comment type="caution">
    <text evidence="1">The sequence shown here is derived from an EMBL/GenBank/DDBJ whole genome shotgun (WGS) entry which is preliminary data.</text>
</comment>
<dbReference type="GeneID" id="89995899"/>
<reference evidence="1 2" key="1">
    <citation type="journal article" date="2023" name="Res Sq">
        <title>Genomic and morphological characterization of Knufia obscura isolated from the Mars 2020 spacecraft assembly facility.</title>
        <authorList>
            <person name="Chander A.M."/>
            <person name="Teixeira M.M."/>
            <person name="Singh N.K."/>
            <person name="Williams M.P."/>
            <person name="Parker C.W."/>
            <person name="Leo P."/>
            <person name="Stajich J.E."/>
            <person name="Torok T."/>
            <person name="Tighe S."/>
            <person name="Mason C.E."/>
            <person name="Venkateswaran K."/>
        </authorList>
    </citation>
    <scope>NUCLEOTIDE SEQUENCE [LARGE SCALE GENOMIC DNA]</scope>
    <source>
        <strain evidence="1 2">CCFEE 5817</strain>
    </source>
</reference>
<sequence length="116" mass="13660">MTRITSLPPEILRMIFKHIINDTLPYLDLSIFDTLRVCRLFRDHAVDAYYDFTGPAPSGWGATLRIENMLIDGLRKRADRVMMNAERRKYVLLRRYRGWKRAFVEGIRLAEERGDG</sequence>
<name>A0ABR0RXB6_9EURO</name>
<dbReference type="InterPro" id="IPR036047">
    <property type="entry name" value="F-box-like_dom_sf"/>
</dbReference>
<dbReference type="EMBL" id="JAVHJV010000002">
    <property type="protein sequence ID" value="KAK5945246.1"/>
    <property type="molecule type" value="Genomic_DNA"/>
</dbReference>